<dbReference type="PaxDb" id="5811-TGME49_042790"/>
<feature type="compositionally biased region" description="Basic and acidic residues" evidence="2">
    <location>
        <begin position="1075"/>
        <end position="1098"/>
    </location>
</feature>
<evidence type="ECO:0000256" key="1">
    <source>
        <dbReference type="SAM" id="Coils"/>
    </source>
</evidence>
<sequence>ERKKLEEERNEWKMHRAEMEKGKQEAIEKAVEEERKKMEQEREEWQKHRAEEEKGKQEAIEKAVKEERKKMEQEREEWQKHRAEEEKGKQEAIEKAVEEERKKMEQEREEWQKHRAEEEKGKQEAIEKAVKEERKKLEEERNEWKMHRAEMEKGKQEAIEKAVEEERKKMEQEREEWQKHRAEEEKGKQEAIEKAVKEERKKMEQEREEWQKHRAEEEKGKQEAIEKAVEEERKKMEQEREEWQKHRAEEEKGKQEAIEKAVEEERKKMEQEREQWQKRQEEREKENEQDGEEMKQKLQRARDENETARKRATELERLVREEQEKNSILETTLREKKNEEEALKKEVEEEKRALVKEVERLTSQAAEVADYKEVTEKLKKVHQENGDLELRLEALADEKEAALREAAAAVEKAQEEVKDLEAELRRKETEIVMFSRSADWSEEENEEESSHPAAVIRRKLRRIDKLEAEVKTKEAALQDLEEKLNSLLASQSAATVNLAAKEEELAAVRKMNEQLQREFDVLKEKQKEKPKGVASLEKENAALQERNLVLAQELADQETKASQLEVRLHAAEAALAATREEASARVSEKRTQDDEEIQRLSKELMEAQTQLREQRSRTGSEWKVTTLVQTNTELITKLAKVEEDLAAERRTAGQQREAQEALMKQKSEQEEKLQTLVATNAQLVSELAAKEAEASEAGKRLGVAEAKLLDFEALQKTADKEATEKRKLQASNESLRKKVQEQELKVNALREAEETARRDQRKAKEDLEAKAHELAEMHKTHATTVEELAKMKDDVAGANQKAREVEASLRASLSAAQARVVEKEKRIAEVEAHLRDSKETEKREQETAVAALQSELDSLKTQLADARNTQVAQADADEKVQQLIAANSALVTELADRERELADVKRQLGKLEASDATRAEVQPSASADAAMPRLLILNSELTSQLAEQEEEARRSRQTAEALKKENEELRSTVEELRRRAGEEAARTRRGTQQPDARAEEMRVLLAAEKERRIQATLKLKRQLARAEEARSLLEGERDAAVAALADAQRRHVSSFSPLAPENAPDTDSAPTSETQARREDREETPRATEADEESRATADGEDDSEKDRVSRFKREVKSLRDAGADISALEEAWMLQRLRRKPKEAEEAVATLKREFEMRRTAGTTGAPDSWVQSRGPARNGFEAIGEEEDRDRVTLTNAEIPFFGGDGLSILSVLGPSCSELSAPPFPPAQKHMHLGVSASVSSPRWSGVSAAAPRSTAPLPVPDFFTSVSLYRHDLPAPTSPLCKAGARLAPALQSPEEAMRNPFPLIEALAATYTERAFLSPACRESSACLSSPLDLDADSSPAPL</sequence>
<dbReference type="VEuPathDB" id="ToxoDB:TGVEG_242790B"/>
<dbReference type="Proteomes" id="UP000002226">
    <property type="component" value="Unassembled WGS sequence"/>
</dbReference>
<dbReference type="STRING" id="432359.V4Z8F5"/>
<comment type="caution">
    <text evidence="3">The sequence shown here is derived from an EMBL/GenBank/DDBJ whole genome shotgun (WGS) entry which is preliminary data.</text>
</comment>
<feature type="non-terminal residue" evidence="3">
    <location>
        <position position="1"/>
    </location>
</feature>
<feature type="region of interest" description="Disordered" evidence="2">
    <location>
        <begin position="1"/>
        <end position="315"/>
    </location>
</feature>
<dbReference type="OrthoDB" id="333952at2759"/>
<proteinExistence type="predicted"/>
<feature type="region of interest" description="Disordered" evidence="2">
    <location>
        <begin position="947"/>
        <end position="1003"/>
    </location>
</feature>
<dbReference type="OMA" id="MEQRWHE"/>
<feature type="region of interest" description="Disordered" evidence="2">
    <location>
        <begin position="1046"/>
        <end position="1111"/>
    </location>
</feature>
<protein>
    <submittedName>
        <fullName evidence="3">Trichohyalin</fullName>
    </submittedName>
</protein>
<evidence type="ECO:0000313" key="4">
    <source>
        <dbReference type="Proteomes" id="UP000002226"/>
    </source>
</evidence>
<organism evidence="3 4">
    <name type="scientific">Toxoplasma gondii (strain ATCC 50861 / VEG)</name>
    <dbReference type="NCBI Taxonomy" id="432359"/>
    <lineage>
        <taxon>Eukaryota</taxon>
        <taxon>Sar</taxon>
        <taxon>Alveolata</taxon>
        <taxon>Apicomplexa</taxon>
        <taxon>Conoidasida</taxon>
        <taxon>Coccidia</taxon>
        <taxon>Eucoccidiorida</taxon>
        <taxon>Eimeriorina</taxon>
        <taxon>Sarcocystidae</taxon>
        <taxon>Toxoplasma</taxon>
    </lineage>
</organism>
<feature type="compositionally biased region" description="Basic and acidic residues" evidence="2">
    <location>
        <begin position="961"/>
        <end position="986"/>
    </location>
</feature>
<keyword evidence="1" id="KW-0175">Coiled coil</keyword>
<dbReference type="EMBL" id="AAYL02000171">
    <property type="protein sequence ID" value="ESS31578.1"/>
    <property type="molecule type" value="Genomic_DNA"/>
</dbReference>
<evidence type="ECO:0000256" key="2">
    <source>
        <dbReference type="SAM" id="MobiDB-lite"/>
    </source>
</evidence>
<name>V4Z8F5_TOXGV</name>
<gene>
    <name evidence="3" type="ORF">TGVEG_242790B</name>
</gene>
<evidence type="ECO:0000313" key="3">
    <source>
        <dbReference type="EMBL" id="ESS31578.1"/>
    </source>
</evidence>
<reference evidence="3" key="1">
    <citation type="submission" date="2007-03" db="EMBL/GenBank/DDBJ databases">
        <authorList>
            <person name="Paulsen I."/>
        </authorList>
    </citation>
    <scope>NUCLEOTIDE SEQUENCE</scope>
    <source>
        <strain evidence="3">VEG</strain>
    </source>
</reference>
<keyword evidence="4" id="KW-1185">Reference proteome</keyword>
<accession>V4Z8F5</accession>
<feature type="coiled-coil region" evidence="1">
    <location>
        <begin position="718"/>
        <end position="914"/>
    </location>
</feature>